<dbReference type="InterPro" id="IPR036955">
    <property type="entry name" value="AP2/ERF_dom_sf"/>
</dbReference>
<organism evidence="5 6">
    <name type="scientific">Pandoraea captiosa</name>
    <dbReference type="NCBI Taxonomy" id="2508302"/>
    <lineage>
        <taxon>Bacteria</taxon>
        <taxon>Pseudomonadati</taxon>
        <taxon>Pseudomonadota</taxon>
        <taxon>Betaproteobacteria</taxon>
        <taxon>Burkholderiales</taxon>
        <taxon>Burkholderiaceae</taxon>
        <taxon>Pandoraea</taxon>
    </lineage>
</organism>
<keyword evidence="1" id="KW-0805">Transcription regulation</keyword>
<evidence type="ECO:0000256" key="1">
    <source>
        <dbReference type="ARBA" id="ARBA00023015"/>
    </source>
</evidence>
<dbReference type="SUPFAM" id="SSF54060">
    <property type="entry name" value="His-Me finger endonucleases"/>
    <property type="match status" value="1"/>
</dbReference>
<evidence type="ECO:0000256" key="3">
    <source>
        <dbReference type="ARBA" id="ARBA00023163"/>
    </source>
</evidence>
<keyword evidence="2" id="KW-0238">DNA-binding</keyword>
<dbReference type="SMART" id="SM00380">
    <property type="entry name" value="AP2"/>
    <property type="match status" value="1"/>
</dbReference>
<dbReference type="RefSeq" id="WP_217431300.1">
    <property type="nucleotide sequence ID" value="NZ_CABPSQ010000021.1"/>
</dbReference>
<dbReference type="Gene3D" id="3.30.730.10">
    <property type="entry name" value="AP2/ERF domain"/>
    <property type="match status" value="1"/>
</dbReference>
<feature type="domain" description="AP2/ERF" evidence="4">
    <location>
        <begin position="103"/>
        <end position="158"/>
    </location>
</feature>
<dbReference type="Gene3D" id="3.90.75.20">
    <property type="match status" value="1"/>
</dbReference>
<evidence type="ECO:0000313" key="5">
    <source>
        <dbReference type="EMBL" id="VVE76535.1"/>
    </source>
</evidence>
<reference evidence="5 6" key="1">
    <citation type="submission" date="2019-08" db="EMBL/GenBank/DDBJ databases">
        <authorList>
            <person name="Peeters C."/>
        </authorList>
    </citation>
    <scope>NUCLEOTIDE SEQUENCE [LARGE SCALE GENOMIC DNA]</scope>
    <source>
        <strain evidence="5 6">LMG 31118</strain>
    </source>
</reference>
<evidence type="ECO:0000256" key="2">
    <source>
        <dbReference type="ARBA" id="ARBA00023125"/>
    </source>
</evidence>
<keyword evidence="3" id="KW-0804">Transcription</keyword>
<dbReference type="InterPro" id="IPR001471">
    <property type="entry name" value="AP2/ERF_dom"/>
</dbReference>
<keyword evidence="6" id="KW-1185">Reference proteome</keyword>
<dbReference type="SUPFAM" id="SSF54171">
    <property type="entry name" value="DNA-binding domain"/>
    <property type="match status" value="1"/>
</dbReference>
<dbReference type="GO" id="GO:0003677">
    <property type="term" value="F:DNA binding"/>
    <property type="evidence" value="ECO:0007669"/>
    <property type="project" value="UniProtKB-KW"/>
</dbReference>
<dbReference type="Proteomes" id="UP000414136">
    <property type="component" value="Unassembled WGS sequence"/>
</dbReference>
<sequence length="167" mass="18608">MKVILASNGAEILVDDADFPAMQAHKWRIDRKGYARTNIRPVPDGPQKTVFMHRMLLGVLGSSRIYVDHRDMNPLNNTRANIRLCTPSENVCNRPAMRTNKTGFKGVSRLPNGRFQAQIKAGPTKLYLGSFATPEEAHAAYRQAADTYHGEFANHSRAASQAAEERT</sequence>
<gene>
    <name evidence="5" type="ORF">PCA31118_05232</name>
</gene>
<evidence type="ECO:0000313" key="6">
    <source>
        <dbReference type="Proteomes" id="UP000414136"/>
    </source>
</evidence>
<evidence type="ECO:0000259" key="4">
    <source>
        <dbReference type="PROSITE" id="PS51032"/>
    </source>
</evidence>
<dbReference type="GO" id="GO:0003700">
    <property type="term" value="F:DNA-binding transcription factor activity"/>
    <property type="evidence" value="ECO:0007669"/>
    <property type="project" value="InterPro"/>
</dbReference>
<dbReference type="InterPro" id="IPR044925">
    <property type="entry name" value="His-Me_finger_sf"/>
</dbReference>
<dbReference type="EMBL" id="CABPSQ010000021">
    <property type="protein sequence ID" value="VVE76535.1"/>
    <property type="molecule type" value="Genomic_DNA"/>
</dbReference>
<dbReference type="AlphaFoldDB" id="A0A5E5AV39"/>
<dbReference type="InterPro" id="IPR016177">
    <property type="entry name" value="DNA-bd_dom_sf"/>
</dbReference>
<dbReference type="PROSITE" id="PS51032">
    <property type="entry name" value="AP2_ERF"/>
    <property type="match status" value="1"/>
</dbReference>
<accession>A0A5E5AV39</accession>
<name>A0A5E5AV39_9BURK</name>
<proteinExistence type="predicted"/>
<protein>
    <submittedName>
        <fullName evidence="5">Pathogenesis-related transcriptional factor and ERF protein</fullName>
    </submittedName>
</protein>